<accession>A0ABV7PDI7</accession>
<reference evidence="4" key="1">
    <citation type="journal article" date="2019" name="Int. J. Syst. Evol. Microbiol.">
        <title>The Global Catalogue of Microorganisms (GCM) 10K type strain sequencing project: providing services to taxonomists for standard genome sequencing and annotation.</title>
        <authorList>
            <consortium name="The Broad Institute Genomics Platform"/>
            <consortium name="The Broad Institute Genome Sequencing Center for Infectious Disease"/>
            <person name="Wu L."/>
            <person name="Ma J."/>
        </authorList>
    </citation>
    <scope>NUCLEOTIDE SEQUENCE [LARGE SCALE GENOMIC DNA]</scope>
    <source>
        <strain evidence="4">CCM 7480</strain>
    </source>
</reference>
<feature type="transmembrane region" description="Helical" evidence="2">
    <location>
        <begin position="40"/>
        <end position="59"/>
    </location>
</feature>
<evidence type="ECO:0000256" key="1">
    <source>
        <dbReference type="SAM" id="Coils"/>
    </source>
</evidence>
<evidence type="ECO:0000256" key="2">
    <source>
        <dbReference type="SAM" id="Phobius"/>
    </source>
</evidence>
<gene>
    <name evidence="3" type="ORF">ACFOPH_03025</name>
</gene>
<dbReference type="RefSeq" id="WP_379733442.1">
    <property type="nucleotide sequence ID" value="NZ_JBHRVV010000001.1"/>
</dbReference>
<keyword evidence="2" id="KW-0812">Transmembrane</keyword>
<comment type="caution">
    <text evidence="3">The sequence shown here is derived from an EMBL/GenBank/DDBJ whole genome shotgun (WGS) entry which is preliminary data.</text>
</comment>
<name>A0ABV7PDI7_9BURK</name>
<keyword evidence="4" id="KW-1185">Reference proteome</keyword>
<protein>
    <submittedName>
        <fullName evidence="3">Uncharacterized protein</fullName>
    </submittedName>
</protein>
<feature type="transmembrane region" description="Helical" evidence="2">
    <location>
        <begin position="12"/>
        <end position="34"/>
    </location>
</feature>
<feature type="coiled-coil region" evidence="1">
    <location>
        <begin position="147"/>
        <end position="174"/>
    </location>
</feature>
<keyword evidence="2" id="KW-0472">Membrane</keyword>
<evidence type="ECO:0000313" key="4">
    <source>
        <dbReference type="Proteomes" id="UP001595665"/>
    </source>
</evidence>
<dbReference type="EMBL" id="JBHRVV010000001">
    <property type="protein sequence ID" value="MFC3457224.1"/>
    <property type="molecule type" value="Genomic_DNA"/>
</dbReference>
<sequence length="218" mass="24089">MTTIRSPRSSSPVRTTLLVISAGAALVSIGRGYGLNAGEWASWVQAVGSIAAILIAYFLGERQAQAAVDTMREAEQLSSARTYDQIVALAESVEKFTESMSTIFHDGGFDYLVLRHKYDEAITESLLDSLKAVSAHELGSYNAILALTTLRKALQDFRDNMARIEQHLQSQRNLETGAIANWHNWSPVPIELCVTNVKRCVAGLKQHRPEFAKRPRDS</sequence>
<proteinExistence type="predicted"/>
<dbReference type="Proteomes" id="UP001595665">
    <property type="component" value="Unassembled WGS sequence"/>
</dbReference>
<keyword evidence="2" id="KW-1133">Transmembrane helix</keyword>
<organism evidence="3 4">
    <name type="scientific">Massilia haematophila</name>
    <dbReference type="NCBI Taxonomy" id="457923"/>
    <lineage>
        <taxon>Bacteria</taxon>
        <taxon>Pseudomonadati</taxon>
        <taxon>Pseudomonadota</taxon>
        <taxon>Betaproteobacteria</taxon>
        <taxon>Burkholderiales</taxon>
        <taxon>Oxalobacteraceae</taxon>
        <taxon>Telluria group</taxon>
        <taxon>Massilia</taxon>
    </lineage>
</organism>
<keyword evidence="1" id="KW-0175">Coiled coil</keyword>
<evidence type="ECO:0000313" key="3">
    <source>
        <dbReference type="EMBL" id="MFC3457224.1"/>
    </source>
</evidence>